<dbReference type="InterPro" id="IPR008984">
    <property type="entry name" value="SMAD_FHA_dom_sf"/>
</dbReference>
<protein>
    <recommendedName>
        <fullName evidence="3">FHA domain-containing protein</fullName>
    </recommendedName>
</protein>
<comment type="caution">
    <text evidence="1">The sequence shown here is derived from an EMBL/GenBank/DDBJ whole genome shotgun (WGS) entry which is preliminary data.</text>
</comment>
<gene>
    <name evidence="1" type="ORF">IAA70_05085</name>
</gene>
<dbReference type="SUPFAM" id="SSF49879">
    <property type="entry name" value="SMAD/FHA domain"/>
    <property type="match status" value="1"/>
</dbReference>
<dbReference type="EMBL" id="DVGD01000154">
    <property type="protein sequence ID" value="HIR09760.1"/>
    <property type="molecule type" value="Genomic_DNA"/>
</dbReference>
<evidence type="ECO:0008006" key="3">
    <source>
        <dbReference type="Google" id="ProtNLM"/>
    </source>
</evidence>
<accession>A0A9D1D729</accession>
<organism evidence="1 2">
    <name type="scientific">Candidatus Avoscillospira stercoripullorum</name>
    <dbReference type="NCBI Taxonomy" id="2840709"/>
    <lineage>
        <taxon>Bacteria</taxon>
        <taxon>Bacillati</taxon>
        <taxon>Bacillota</taxon>
        <taxon>Clostridia</taxon>
        <taxon>Eubacteriales</taxon>
        <taxon>Oscillospiraceae</taxon>
        <taxon>Oscillospiraceae incertae sedis</taxon>
        <taxon>Candidatus Avoscillospira</taxon>
    </lineage>
</organism>
<proteinExistence type="predicted"/>
<dbReference type="Gene3D" id="2.60.200.20">
    <property type="match status" value="1"/>
</dbReference>
<dbReference type="CDD" id="cd00060">
    <property type="entry name" value="FHA"/>
    <property type="match status" value="1"/>
</dbReference>
<reference evidence="1" key="2">
    <citation type="journal article" date="2021" name="PeerJ">
        <title>Extensive microbial diversity within the chicken gut microbiome revealed by metagenomics and culture.</title>
        <authorList>
            <person name="Gilroy R."/>
            <person name="Ravi A."/>
            <person name="Getino M."/>
            <person name="Pursley I."/>
            <person name="Horton D.L."/>
            <person name="Alikhan N.F."/>
            <person name="Baker D."/>
            <person name="Gharbi K."/>
            <person name="Hall N."/>
            <person name="Watson M."/>
            <person name="Adriaenssens E.M."/>
            <person name="Foster-Nyarko E."/>
            <person name="Jarju S."/>
            <person name="Secka A."/>
            <person name="Antonio M."/>
            <person name="Oren A."/>
            <person name="Chaudhuri R.R."/>
            <person name="La Ragione R."/>
            <person name="Hildebrand F."/>
            <person name="Pallen M.J."/>
        </authorList>
    </citation>
    <scope>NUCLEOTIDE SEQUENCE</scope>
    <source>
        <strain evidence="1">ChiHjej9B8-7071</strain>
    </source>
</reference>
<name>A0A9D1D729_9FIRM</name>
<evidence type="ECO:0000313" key="1">
    <source>
        <dbReference type="EMBL" id="HIR09760.1"/>
    </source>
</evidence>
<sequence>MEIVRCEKGHFYDAERSSTCPQCAMEAQDASTFVADPPLSRSGVEEIGATEPVAFSGSFASPVESVGVTTPVSPGFVPEDFIPKGGSQVEQYESTTPVSPNGVAGFNPVVGWLVCIDGPDKGQDYRIHAGYNYIGRAQSMDICIQGDTHISNQNAGVIGYDDLEHLFSFGPSGGHNTVRVNGKMVINAVELSPYDELTVGTTKLMFVPLCGERFNWDAT</sequence>
<dbReference type="Proteomes" id="UP000824258">
    <property type="component" value="Unassembled WGS sequence"/>
</dbReference>
<reference evidence="1" key="1">
    <citation type="submission" date="2020-10" db="EMBL/GenBank/DDBJ databases">
        <authorList>
            <person name="Gilroy R."/>
        </authorList>
    </citation>
    <scope>NUCLEOTIDE SEQUENCE</scope>
    <source>
        <strain evidence="1">ChiHjej9B8-7071</strain>
    </source>
</reference>
<evidence type="ECO:0000313" key="2">
    <source>
        <dbReference type="Proteomes" id="UP000824258"/>
    </source>
</evidence>
<dbReference type="AlphaFoldDB" id="A0A9D1D729"/>